<dbReference type="RefSeq" id="WP_006301913.1">
    <property type="nucleotide sequence ID" value="NZ_CM001022.1"/>
</dbReference>
<evidence type="ECO:0000313" key="8">
    <source>
        <dbReference type="Proteomes" id="UP000005096"/>
    </source>
</evidence>
<dbReference type="PANTHER" id="PTHR43780">
    <property type="entry name" value="1-AMINOCYCLOPROPANE-1-CARBOXYLATE DEAMINASE-RELATED"/>
    <property type="match status" value="1"/>
</dbReference>
<sequence>MKTHELRERLRTFPRFPLLRDATPLHPLENLSGELGVDLRVKRDDLTGLAAGGNKTRKLEYLIGRAQAEGADTVLTAGWYHSNHALQTAAAAARAGLECILYLKAGDPRKGSLFLDALCGAQVRLFDVPGSGALGPEMERGAEALRREGRKPYVIPVGGSDPVGSLGYVEGALEMREQCDETGWEPDLVVCPTSSGGTHAGLLAGIPALFPRTRVLGIGVGDDPGEVREKVGHLRDALGELLSLPPLDDRTLDEAFCFDYGFGAYGTLAGPVMDLIREVGSREGFFLDPVYTGKAFYGLLDRIRRGIVPLASRVLFLHTGGLSGLFQYEEEVHRHLAGTD</sequence>
<dbReference type="GO" id="GO:0019148">
    <property type="term" value="F:D-cysteine desulfhydrase activity"/>
    <property type="evidence" value="ECO:0007669"/>
    <property type="project" value="TreeGrafter"/>
</dbReference>
<comment type="similarity">
    <text evidence="2">Belongs to the ACC deaminase/D-cysteine desulfhydrase family.</text>
</comment>
<reference evidence="7 8" key="1">
    <citation type="journal article" date="2010" name="Stand. Genomic Sci.">
        <title>Non-contiguous finished genome sequence of Aminomonas paucivorans type strain (GLU-3).</title>
        <authorList>
            <person name="Pitluck S."/>
            <person name="Yasawong M."/>
            <person name="Held B."/>
            <person name="Lapidus A."/>
            <person name="Nolan M."/>
            <person name="Copeland A."/>
            <person name="Lucas S."/>
            <person name="Del Rio T.G."/>
            <person name="Tice H."/>
            <person name="Cheng J.F."/>
            <person name="Chertkov O."/>
            <person name="Goodwin L."/>
            <person name="Tapia R."/>
            <person name="Han C."/>
            <person name="Liolios K."/>
            <person name="Ivanova N."/>
            <person name="Mavromatis K."/>
            <person name="Ovchinnikova G."/>
            <person name="Pati A."/>
            <person name="Chen A."/>
            <person name="Palaniappan K."/>
            <person name="Land M."/>
            <person name="Hauser L."/>
            <person name="Chang Y.J."/>
            <person name="Jeffries C.D."/>
            <person name="Pukall R."/>
            <person name="Spring S."/>
            <person name="Rohde M."/>
            <person name="Sikorski J."/>
            <person name="Goker M."/>
            <person name="Woyke T."/>
            <person name="Bristow J."/>
            <person name="Eisen J.A."/>
            <person name="Markowitz V."/>
            <person name="Hugenholtz P."/>
            <person name="Kyrpides N.C."/>
            <person name="Klenk H.P."/>
        </authorList>
    </citation>
    <scope>NUCLEOTIDE SEQUENCE [LARGE SCALE GENOMIC DNA]</scope>
    <source>
        <strain evidence="7 8">DSM 12260</strain>
    </source>
</reference>
<keyword evidence="8" id="KW-1185">Reference proteome</keyword>
<evidence type="ECO:0000256" key="4">
    <source>
        <dbReference type="PIRSR" id="PIRSR006278-1"/>
    </source>
</evidence>
<dbReference type="EMBL" id="CM001022">
    <property type="protein sequence ID" value="EFQ24669.1"/>
    <property type="molecule type" value="Genomic_DNA"/>
</dbReference>
<dbReference type="Pfam" id="PF00291">
    <property type="entry name" value="PALP"/>
    <property type="match status" value="1"/>
</dbReference>
<dbReference type="InterPro" id="IPR027278">
    <property type="entry name" value="ACCD_DCysDesulf"/>
</dbReference>
<dbReference type="EC" id="3.5.99.7" evidence="7"/>
<feature type="active site" description="Nucleophile" evidence="4">
    <location>
        <position position="82"/>
    </location>
</feature>
<dbReference type="InterPro" id="IPR036052">
    <property type="entry name" value="TrpB-like_PALP_sf"/>
</dbReference>
<feature type="modified residue" description="N6-(pyridoxal phosphate)lysine" evidence="5">
    <location>
        <position position="55"/>
    </location>
</feature>
<evidence type="ECO:0000256" key="1">
    <source>
        <dbReference type="ARBA" id="ARBA00001933"/>
    </source>
</evidence>
<dbReference type="eggNOG" id="COG2515">
    <property type="taxonomic scope" value="Bacteria"/>
</dbReference>
<dbReference type="PaxDb" id="584708-Apau_2260"/>
<dbReference type="InterPro" id="IPR001926">
    <property type="entry name" value="TrpB-like_PALP"/>
</dbReference>
<dbReference type="STRING" id="584708.Apau_2260"/>
<evidence type="ECO:0000259" key="6">
    <source>
        <dbReference type="Pfam" id="PF00291"/>
    </source>
</evidence>
<dbReference type="OrthoDB" id="9801249at2"/>
<keyword evidence="7" id="KW-0378">Hydrolase</keyword>
<accession>E3CZN7</accession>
<dbReference type="SUPFAM" id="SSF53686">
    <property type="entry name" value="Tryptophan synthase beta subunit-like PLP-dependent enzymes"/>
    <property type="match status" value="1"/>
</dbReference>
<protein>
    <submittedName>
        <fullName evidence="7">Pyridoxal phosphate-dependent enzymes, D-cysteine desulfhydrase family</fullName>
        <ecNumber evidence="7">3.5.99.7</ecNumber>
    </submittedName>
</protein>
<keyword evidence="3 5" id="KW-0663">Pyridoxal phosphate</keyword>
<proteinExistence type="inferred from homology"/>
<dbReference type="AlphaFoldDB" id="E3CZN7"/>
<dbReference type="PANTHER" id="PTHR43780:SF2">
    <property type="entry name" value="1-AMINOCYCLOPROPANE-1-CARBOXYLATE DEAMINASE-RELATED"/>
    <property type="match status" value="1"/>
</dbReference>
<evidence type="ECO:0000256" key="3">
    <source>
        <dbReference type="ARBA" id="ARBA00022898"/>
    </source>
</evidence>
<name>E3CZN7_9BACT</name>
<evidence type="ECO:0000313" key="7">
    <source>
        <dbReference type="EMBL" id="EFQ24669.1"/>
    </source>
</evidence>
<gene>
    <name evidence="7" type="ORF">Apau_2260</name>
</gene>
<dbReference type="HOGENOM" id="CLU_048897_1_0_0"/>
<dbReference type="Proteomes" id="UP000005096">
    <property type="component" value="Chromosome"/>
</dbReference>
<evidence type="ECO:0000256" key="2">
    <source>
        <dbReference type="ARBA" id="ARBA00008639"/>
    </source>
</evidence>
<feature type="domain" description="Tryptophan synthase beta chain-like PALP" evidence="6">
    <location>
        <begin position="22"/>
        <end position="320"/>
    </location>
</feature>
<dbReference type="PIRSF" id="PIRSF006278">
    <property type="entry name" value="ACCD_DCysDesulf"/>
    <property type="match status" value="1"/>
</dbReference>
<dbReference type="GO" id="GO:0008660">
    <property type="term" value="F:1-aminocyclopropane-1-carboxylate deaminase activity"/>
    <property type="evidence" value="ECO:0007669"/>
    <property type="project" value="UniProtKB-EC"/>
</dbReference>
<evidence type="ECO:0000256" key="5">
    <source>
        <dbReference type="PIRSR" id="PIRSR006278-2"/>
    </source>
</evidence>
<comment type="cofactor">
    <cofactor evidence="1">
        <name>pyridoxal 5'-phosphate</name>
        <dbReference type="ChEBI" id="CHEBI:597326"/>
    </cofactor>
</comment>
<dbReference type="Gene3D" id="3.40.50.1100">
    <property type="match status" value="2"/>
</dbReference>
<organism evidence="7 8">
    <name type="scientific">Aminomonas paucivorans DSM 12260</name>
    <dbReference type="NCBI Taxonomy" id="584708"/>
    <lineage>
        <taxon>Bacteria</taxon>
        <taxon>Thermotogati</taxon>
        <taxon>Synergistota</taxon>
        <taxon>Synergistia</taxon>
        <taxon>Synergistales</taxon>
        <taxon>Synergistaceae</taxon>
        <taxon>Aminomonas</taxon>
    </lineage>
</organism>